<dbReference type="Proteomes" id="UP001153709">
    <property type="component" value="Chromosome 3"/>
</dbReference>
<evidence type="ECO:0000256" key="10">
    <source>
        <dbReference type="ARBA" id="ARBA00011903"/>
    </source>
</evidence>
<comment type="subcellular location">
    <subcellularLocation>
        <location evidence="8">Cell junction</location>
        <location evidence="8">Adherens junction</location>
    </subcellularLocation>
    <subcellularLocation>
        <location evidence="6">Cell membrane</location>
    </subcellularLocation>
    <subcellularLocation>
        <location evidence="7">Cytoplasm</location>
        <location evidence="7">Cytosol</location>
    </subcellularLocation>
    <subcellularLocation>
        <location evidence="5">Cytoplasmic vesicle membrane</location>
        <topology evidence="5">Peripheral membrane protein</topology>
        <orientation evidence="5">Cytoplasmic side</orientation>
    </subcellularLocation>
    <subcellularLocation>
        <location evidence="3">Cytoplasmic vesicle</location>
        <location evidence="3">Clathrin-coated vesicle</location>
    </subcellularLocation>
    <subcellularLocation>
        <location evidence="4">Endosome</location>
    </subcellularLocation>
    <subcellularLocation>
        <location evidence="9">Membrane</location>
        <location evidence="9">Clathrin-coated pit</location>
    </subcellularLocation>
    <subcellularLocation>
        <location evidence="2">Nucleus</location>
    </subcellularLocation>
</comment>
<feature type="region of interest" description="Disordered" evidence="40">
    <location>
        <begin position="473"/>
        <end position="544"/>
    </location>
</feature>
<keyword evidence="17" id="KW-0597">Phosphoprotein</keyword>
<evidence type="ECO:0000256" key="18">
    <source>
        <dbReference type="ARBA" id="ARBA00022583"/>
    </source>
</evidence>
<comment type="catalytic activity">
    <reaction evidence="33">
        <text>L-threonyl-[protein] + ATP = O-phospho-L-threonyl-[protein] + ADP + H(+)</text>
        <dbReference type="Rhea" id="RHEA:46608"/>
        <dbReference type="Rhea" id="RHEA-COMP:11060"/>
        <dbReference type="Rhea" id="RHEA-COMP:11605"/>
        <dbReference type="ChEBI" id="CHEBI:15378"/>
        <dbReference type="ChEBI" id="CHEBI:30013"/>
        <dbReference type="ChEBI" id="CHEBI:30616"/>
        <dbReference type="ChEBI" id="CHEBI:61977"/>
        <dbReference type="ChEBI" id="CHEBI:456216"/>
        <dbReference type="EC" id="2.7.11.1"/>
    </reaction>
</comment>
<dbReference type="GO" id="GO:0004715">
    <property type="term" value="F:non-membrane spanning protein tyrosine kinase activity"/>
    <property type="evidence" value="ECO:0007669"/>
    <property type="project" value="UniProtKB-EC"/>
</dbReference>
<evidence type="ECO:0000256" key="31">
    <source>
        <dbReference type="ARBA" id="ARBA00023242"/>
    </source>
</evidence>
<evidence type="ECO:0000256" key="13">
    <source>
        <dbReference type="ARBA" id="ARBA00022475"/>
    </source>
</evidence>
<dbReference type="GO" id="GO:0046872">
    <property type="term" value="F:metal ion binding"/>
    <property type="evidence" value="ECO:0007669"/>
    <property type="project" value="UniProtKB-KW"/>
</dbReference>
<dbReference type="EC" id="2.7.10.2" evidence="10"/>
<dbReference type="SMART" id="SM00219">
    <property type="entry name" value="TyrKc"/>
    <property type="match status" value="1"/>
</dbReference>
<dbReference type="SUPFAM" id="SSF50044">
    <property type="entry name" value="SH3-domain"/>
    <property type="match status" value="1"/>
</dbReference>
<dbReference type="GO" id="GO:0030136">
    <property type="term" value="C:clathrin-coated vesicle"/>
    <property type="evidence" value="ECO:0007669"/>
    <property type="project" value="UniProtKB-SubCell"/>
</dbReference>
<dbReference type="GO" id="GO:0004674">
    <property type="term" value="F:protein serine/threonine kinase activity"/>
    <property type="evidence" value="ECO:0007669"/>
    <property type="project" value="UniProtKB-KW"/>
</dbReference>
<dbReference type="InterPro" id="IPR008266">
    <property type="entry name" value="Tyr_kinase_AS"/>
</dbReference>
<evidence type="ECO:0000256" key="35">
    <source>
        <dbReference type="ARBA" id="ARBA00060742"/>
    </source>
</evidence>
<dbReference type="GO" id="GO:0030659">
    <property type="term" value="C:cytoplasmic vesicle membrane"/>
    <property type="evidence" value="ECO:0007669"/>
    <property type="project" value="UniProtKB-SubCell"/>
</dbReference>
<evidence type="ECO:0000256" key="3">
    <source>
        <dbReference type="ARBA" id="ARBA00004132"/>
    </source>
</evidence>
<dbReference type="InterPro" id="IPR015116">
    <property type="entry name" value="Cdc42-bd-like"/>
</dbReference>
<dbReference type="FunFam" id="3.30.200.20:FF:000107">
    <property type="entry name" value="Putative activated CDC42 kinase 1"/>
    <property type="match status" value="1"/>
</dbReference>
<evidence type="ECO:0000256" key="30">
    <source>
        <dbReference type="ARBA" id="ARBA00023176"/>
    </source>
</evidence>
<dbReference type="InterPro" id="IPR036028">
    <property type="entry name" value="SH3-like_dom_sf"/>
</dbReference>
<dbReference type="CDD" id="cd09539">
    <property type="entry name" value="SAM_TNK-like"/>
    <property type="match status" value="1"/>
</dbReference>
<feature type="compositionally biased region" description="Polar residues" evidence="40">
    <location>
        <begin position="512"/>
        <end position="524"/>
    </location>
</feature>
<evidence type="ECO:0000256" key="26">
    <source>
        <dbReference type="ARBA" id="ARBA00022843"/>
    </source>
</evidence>
<evidence type="ECO:0000256" key="6">
    <source>
        <dbReference type="ARBA" id="ARBA00004236"/>
    </source>
</evidence>
<comment type="cofactor">
    <cofactor evidence="1">
        <name>Mg(2+)</name>
        <dbReference type="ChEBI" id="CHEBI:18420"/>
    </cofactor>
</comment>
<dbReference type="GO" id="GO:0005912">
    <property type="term" value="C:adherens junction"/>
    <property type="evidence" value="ECO:0007669"/>
    <property type="project" value="UniProtKB-SubCell"/>
</dbReference>
<evidence type="ECO:0000259" key="42">
    <source>
        <dbReference type="PROSITE" id="PS50011"/>
    </source>
</evidence>
<dbReference type="Gene3D" id="4.10.680.10">
    <property type="entry name" value="Cdc42-like binding domain"/>
    <property type="match status" value="1"/>
</dbReference>
<evidence type="ECO:0000256" key="23">
    <source>
        <dbReference type="ARBA" id="ARBA00022777"/>
    </source>
</evidence>
<dbReference type="GO" id="GO:0005905">
    <property type="term" value="C:clathrin-coated pit"/>
    <property type="evidence" value="ECO:0007669"/>
    <property type="project" value="UniProtKB-SubCell"/>
</dbReference>
<keyword evidence="16" id="KW-0723">Serine/threonine-protein kinase</keyword>
<dbReference type="InterPro" id="IPR001452">
    <property type="entry name" value="SH3_domain"/>
</dbReference>
<dbReference type="GO" id="GO:0005829">
    <property type="term" value="C:cytosol"/>
    <property type="evidence" value="ECO:0007669"/>
    <property type="project" value="UniProtKB-SubCell"/>
</dbReference>
<keyword evidence="45" id="KW-1185">Reference proteome</keyword>
<dbReference type="FunFam" id="1.10.510.10:FF:000080">
    <property type="entry name" value="Putative activated CDC42 kinase 1"/>
    <property type="match status" value="1"/>
</dbReference>
<keyword evidence="31" id="KW-0539">Nucleus</keyword>
<evidence type="ECO:0000256" key="29">
    <source>
        <dbReference type="ARBA" id="ARBA00023137"/>
    </source>
</evidence>
<keyword evidence="21 39" id="KW-0547">Nucleotide-binding</keyword>
<evidence type="ECO:0000256" key="21">
    <source>
        <dbReference type="ARBA" id="ARBA00022741"/>
    </source>
</evidence>
<dbReference type="PROSITE" id="PS50011">
    <property type="entry name" value="PROTEIN_KINASE_DOM"/>
    <property type="match status" value="1"/>
</dbReference>
<dbReference type="InterPro" id="IPR020635">
    <property type="entry name" value="Tyr_kinase_cat_dom"/>
</dbReference>
<evidence type="ECO:0000256" key="36">
    <source>
        <dbReference type="ARBA" id="ARBA00072244"/>
    </source>
</evidence>
<evidence type="ECO:0000256" key="9">
    <source>
        <dbReference type="ARBA" id="ARBA00004600"/>
    </source>
</evidence>
<evidence type="ECO:0000256" key="1">
    <source>
        <dbReference type="ARBA" id="ARBA00001946"/>
    </source>
</evidence>
<dbReference type="EMBL" id="OU898278">
    <property type="protein sequence ID" value="CAG9831292.1"/>
    <property type="molecule type" value="Genomic_DNA"/>
</dbReference>
<dbReference type="PRINTS" id="PR00109">
    <property type="entry name" value="TYRKINASE"/>
</dbReference>
<keyword evidence="32" id="KW-0968">Cytoplasmic vesicle</keyword>
<evidence type="ECO:0000313" key="45">
    <source>
        <dbReference type="Proteomes" id="UP001153709"/>
    </source>
</evidence>
<evidence type="ECO:0000256" key="7">
    <source>
        <dbReference type="ARBA" id="ARBA00004514"/>
    </source>
</evidence>
<evidence type="ECO:0000256" key="14">
    <source>
        <dbReference type="ARBA" id="ARBA00022481"/>
    </source>
</evidence>
<keyword evidence="27" id="KW-0965">Cell junction</keyword>
<dbReference type="GO" id="GO:0005768">
    <property type="term" value="C:endosome"/>
    <property type="evidence" value="ECO:0007669"/>
    <property type="project" value="UniProtKB-SubCell"/>
</dbReference>
<evidence type="ECO:0000256" key="11">
    <source>
        <dbReference type="ARBA" id="ARBA00012513"/>
    </source>
</evidence>
<evidence type="ECO:0000256" key="12">
    <source>
        <dbReference type="ARBA" id="ARBA00022443"/>
    </source>
</evidence>
<dbReference type="PANTHER" id="PTHR24418">
    <property type="entry name" value="TYROSINE-PROTEIN KINASE"/>
    <property type="match status" value="1"/>
</dbReference>
<evidence type="ECO:0000256" key="34">
    <source>
        <dbReference type="ARBA" id="ARBA00048679"/>
    </source>
</evidence>
<dbReference type="FunFam" id="4.10.680.10:FF:000001">
    <property type="entry name" value="activated CDC42 kinase 1 isoform X1"/>
    <property type="match status" value="1"/>
</dbReference>
<dbReference type="PROSITE" id="PS50030">
    <property type="entry name" value="UBA"/>
    <property type="match status" value="1"/>
</dbReference>
<evidence type="ECO:0000256" key="15">
    <source>
        <dbReference type="ARBA" id="ARBA00022490"/>
    </source>
</evidence>
<dbReference type="InterPro" id="IPR055175">
    <property type="entry name" value="ACK/TNK-like_SAM"/>
</dbReference>
<reference evidence="44" key="1">
    <citation type="submission" date="2022-01" db="EMBL/GenBank/DDBJ databases">
        <authorList>
            <person name="King R."/>
        </authorList>
    </citation>
    <scope>NUCLEOTIDE SEQUENCE</scope>
</reference>
<dbReference type="PROSITE" id="PS00109">
    <property type="entry name" value="PROTEIN_KINASE_TYR"/>
    <property type="match status" value="1"/>
</dbReference>
<keyword evidence="20" id="KW-0479">Metal-binding</keyword>
<dbReference type="GO" id="GO:0005634">
    <property type="term" value="C:nucleus"/>
    <property type="evidence" value="ECO:0007669"/>
    <property type="project" value="UniProtKB-SubCell"/>
</dbReference>
<keyword evidence="12 38" id="KW-0728">SH3 domain</keyword>
<keyword evidence="24 39" id="KW-0067">ATP-binding</keyword>
<dbReference type="AlphaFoldDB" id="A0A9N9SX98"/>
<evidence type="ECO:0000259" key="41">
    <source>
        <dbReference type="PROSITE" id="PS50002"/>
    </source>
</evidence>
<evidence type="ECO:0000256" key="37">
    <source>
        <dbReference type="ARBA" id="ARBA00077194"/>
    </source>
</evidence>
<comment type="catalytic activity">
    <reaction evidence="34">
        <text>L-seryl-[protein] + ATP = O-phospho-L-seryl-[protein] + ADP + H(+)</text>
        <dbReference type="Rhea" id="RHEA:17989"/>
        <dbReference type="Rhea" id="RHEA-COMP:9863"/>
        <dbReference type="Rhea" id="RHEA-COMP:11604"/>
        <dbReference type="ChEBI" id="CHEBI:15378"/>
        <dbReference type="ChEBI" id="CHEBI:29999"/>
        <dbReference type="ChEBI" id="CHEBI:30616"/>
        <dbReference type="ChEBI" id="CHEBI:83421"/>
        <dbReference type="ChEBI" id="CHEBI:456216"/>
        <dbReference type="EC" id="2.7.11.1"/>
    </reaction>
</comment>
<dbReference type="InterPro" id="IPR050198">
    <property type="entry name" value="Non-receptor_tyrosine_kinases"/>
</dbReference>
<dbReference type="InterPro" id="IPR000719">
    <property type="entry name" value="Prot_kinase_dom"/>
</dbReference>
<dbReference type="GO" id="GO:0006897">
    <property type="term" value="P:endocytosis"/>
    <property type="evidence" value="ECO:0007669"/>
    <property type="project" value="UniProtKB-KW"/>
</dbReference>
<keyword evidence="13" id="KW-1003">Cell membrane</keyword>
<organism evidence="44 45">
    <name type="scientific">Diabrotica balteata</name>
    <name type="common">Banded cucumber beetle</name>
    <dbReference type="NCBI Taxonomy" id="107213"/>
    <lineage>
        <taxon>Eukaryota</taxon>
        <taxon>Metazoa</taxon>
        <taxon>Ecdysozoa</taxon>
        <taxon>Arthropoda</taxon>
        <taxon>Hexapoda</taxon>
        <taxon>Insecta</taxon>
        <taxon>Pterygota</taxon>
        <taxon>Neoptera</taxon>
        <taxon>Endopterygota</taxon>
        <taxon>Coleoptera</taxon>
        <taxon>Polyphaga</taxon>
        <taxon>Cucujiformia</taxon>
        <taxon>Chrysomeloidea</taxon>
        <taxon>Chrysomelidae</taxon>
        <taxon>Galerucinae</taxon>
        <taxon>Diabroticina</taxon>
        <taxon>Diabroticites</taxon>
        <taxon>Diabrotica</taxon>
    </lineage>
</organism>
<dbReference type="GO" id="GO:0005886">
    <property type="term" value="C:plasma membrane"/>
    <property type="evidence" value="ECO:0007669"/>
    <property type="project" value="UniProtKB-SubCell"/>
</dbReference>
<dbReference type="Pfam" id="PF09027">
    <property type="entry name" value="GTPase_binding"/>
    <property type="match status" value="1"/>
</dbReference>
<keyword evidence="23" id="KW-0418">Kinase</keyword>
<dbReference type="GO" id="GO:0005524">
    <property type="term" value="F:ATP binding"/>
    <property type="evidence" value="ECO:0007669"/>
    <property type="project" value="UniProtKB-UniRule"/>
</dbReference>
<evidence type="ECO:0000256" key="39">
    <source>
        <dbReference type="PROSITE-ProRule" id="PRU10141"/>
    </source>
</evidence>
<dbReference type="GO" id="GO:0002009">
    <property type="term" value="P:morphogenesis of an epithelium"/>
    <property type="evidence" value="ECO:0007669"/>
    <property type="project" value="UniProtKB-ARBA"/>
</dbReference>
<dbReference type="PROSITE" id="PS50002">
    <property type="entry name" value="SH3"/>
    <property type="match status" value="1"/>
</dbReference>
<evidence type="ECO:0000256" key="4">
    <source>
        <dbReference type="ARBA" id="ARBA00004177"/>
    </source>
</evidence>
<evidence type="ECO:0000256" key="28">
    <source>
        <dbReference type="ARBA" id="ARBA00023136"/>
    </source>
</evidence>
<keyword evidence="28" id="KW-0472">Membrane</keyword>
<dbReference type="InterPro" id="IPR017441">
    <property type="entry name" value="Protein_kinase_ATP_BS"/>
</dbReference>
<dbReference type="EC" id="2.7.11.1" evidence="11"/>
<evidence type="ECO:0000313" key="44">
    <source>
        <dbReference type="EMBL" id="CAG9831292.1"/>
    </source>
</evidence>
<dbReference type="SUPFAM" id="SSF56112">
    <property type="entry name" value="Protein kinase-like (PK-like)"/>
    <property type="match status" value="1"/>
</dbReference>
<keyword evidence="15" id="KW-0963">Cytoplasm</keyword>
<keyword evidence="29" id="KW-0829">Tyrosine-protein kinase</keyword>
<dbReference type="Pfam" id="PF22931">
    <property type="entry name" value="SAM_TNK"/>
    <property type="match status" value="1"/>
</dbReference>
<evidence type="ECO:0000256" key="38">
    <source>
        <dbReference type="PROSITE-ProRule" id="PRU00192"/>
    </source>
</evidence>
<evidence type="ECO:0000256" key="32">
    <source>
        <dbReference type="ARBA" id="ARBA00023329"/>
    </source>
</evidence>
<name>A0A9N9SX98_DIABA</name>
<sequence>MSEEGLDWLGSILSEVQLSQFLVPIRDDLQILRLEHFDFVTAEDLENIGLSKPGGRRLLEAVKKKRAHQKKRNLINKFIPVSNKNHTNKKHDEVVVTDFTSCLIQESNITLSVKLGDGSFGVVKRGEWLSPNGKSIPVAVKVLKADALSQPGIFEDFIKEVQAMHVLSHQNLIRLYGVVLSQPMMMVTELAPLGSLLDFLRKQCQHTPVPMLCEYATQVANGMAYLENKRFLHRDLACRNVLLSAVDKVKIGDFGLMRALPQEEDCYVMTEHKKVPFPWCAPESLRFRQFSHASDTWMFGVTVWEMFTFGEDPWMGLIGSEILRKIEKENERLSAPEACPPPIYTILLRCWAKNPQDRPTFASLKDFFRKNMTPVMKAMGRQEEPGKLKFEEGDEIAIIDGSAELYWWKGQHQQTFEIGLVPRCLVDPMRPKQPEDISKPLQHSFIHTGHGSAFGESWGSPSHIDEMYLQNPMDPPDVMGLQRQPKPLPELCDRRKSSKNCLNGSLRRPLENQFNYKKLTNQESFKSKKPQRPPDPKIDTNREGVLVDISPEDAPVLRKKEVVTSRPESRAVSLLDEPIDVPQQDNIWPDESPPKNMELAPPPYNSPPSYYNTTAFATPEPTLDPFDTRTVFQPVSPQKSLSPTTSTPTSTFIDKITQNLFDTSPSRNYTRTQNANYSTSTKVLQNLFESSPSKNAEPKENYVQGDISNRSFNYFRTDITEKDTNIITLKQTSTAQKNLTSSFNKTDNNLENDLLLLKLESPEKNEDQKKFLAELEKCLLGKDNEIPVLDPPQPVRKEKNSNGVAGAFPKVQNNAGGDLMARKRHGGWKSSTTAEGYVDESINNKTSTETYSNIGDFYGKTFDNSPQKNDTASVINKIWCESTNNGNMKQNNKNIQMDNQNKIENVAANGDVDPYRSTRRYDPVYSSTNSVFGGGNYYDLTPEASGSNQNLYNHLPQTIHNNITSSSQLTTTNTLYKTNNYNNSAVVQRDPYSSTNLYNNQSAAYGYSSVAGSISGRPYEEVGRHYSEVTGNSLYHEIPDNVYNDVTDDSLKPHRPAPTKPGNLQPLSMQQIQRKIQQGQLTADAERLMTPEYRSNKISQVRDCIPDVDIDECLNVLQASGWDVAFAIKTLKINKLVRLGVADSSRCETALQHTNWNVELAASAILDL</sequence>
<evidence type="ECO:0000256" key="17">
    <source>
        <dbReference type="ARBA" id="ARBA00022553"/>
    </source>
</evidence>
<proteinExistence type="inferred from homology"/>
<evidence type="ECO:0000256" key="25">
    <source>
        <dbReference type="ARBA" id="ARBA00022842"/>
    </source>
</evidence>
<dbReference type="InterPro" id="IPR015940">
    <property type="entry name" value="UBA"/>
</dbReference>
<keyword evidence="18" id="KW-0254">Endocytosis</keyword>
<keyword evidence="26" id="KW-0832">Ubl conjugation</keyword>
<dbReference type="CDD" id="cd05040">
    <property type="entry name" value="PTKc_Ack_like"/>
    <property type="match status" value="1"/>
</dbReference>
<feature type="domain" description="UBA" evidence="43">
    <location>
        <begin position="1127"/>
        <end position="1168"/>
    </location>
</feature>
<protein>
    <recommendedName>
        <fullName evidence="36">Activated CDC42 kinase 1</fullName>
        <ecNumber evidence="10">2.7.10.2</ecNumber>
        <ecNumber evidence="11">2.7.11.1</ecNumber>
    </recommendedName>
    <alternativeName>
        <fullName evidence="37">Tyrosine kinase non-receptor protein 2</fullName>
    </alternativeName>
</protein>
<dbReference type="InterPro" id="IPR049587">
    <property type="entry name" value="TNK-like_SAM"/>
</dbReference>
<evidence type="ECO:0000259" key="43">
    <source>
        <dbReference type="PROSITE" id="PS50030"/>
    </source>
</evidence>
<dbReference type="SMART" id="SM00165">
    <property type="entry name" value="UBA"/>
    <property type="match status" value="1"/>
</dbReference>
<evidence type="ECO:0000256" key="5">
    <source>
        <dbReference type="ARBA" id="ARBA00004180"/>
    </source>
</evidence>
<evidence type="ECO:0000256" key="27">
    <source>
        <dbReference type="ARBA" id="ARBA00022949"/>
    </source>
</evidence>
<dbReference type="OrthoDB" id="635774at2759"/>
<dbReference type="InterPro" id="IPR011009">
    <property type="entry name" value="Kinase-like_dom_sf"/>
</dbReference>
<evidence type="ECO:0000256" key="2">
    <source>
        <dbReference type="ARBA" id="ARBA00004123"/>
    </source>
</evidence>
<evidence type="ECO:0000256" key="22">
    <source>
        <dbReference type="ARBA" id="ARBA00022753"/>
    </source>
</evidence>
<evidence type="ECO:0000256" key="16">
    <source>
        <dbReference type="ARBA" id="ARBA00022527"/>
    </source>
</evidence>
<keyword evidence="30" id="KW-0168">Coated pit</keyword>
<dbReference type="InterPro" id="IPR001245">
    <property type="entry name" value="Ser-Thr/Tyr_kinase_cat_dom"/>
</dbReference>
<feature type="binding site" evidence="39">
    <location>
        <position position="141"/>
    </location>
    <ligand>
        <name>ATP</name>
        <dbReference type="ChEBI" id="CHEBI:30616"/>
    </ligand>
</feature>
<evidence type="ECO:0000256" key="19">
    <source>
        <dbReference type="ARBA" id="ARBA00022679"/>
    </source>
</evidence>
<evidence type="ECO:0000256" key="24">
    <source>
        <dbReference type="ARBA" id="ARBA00022840"/>
    </source>
</evidence>
<evidence type="ECO:0000256" key="40">
    <source>
        <dbReference type="SAM" id="MobiDB-lite"/>
    </source>
</evidence>
<keyword evidence="22" id="KW-0967">Endosome</keyword>
<evidence type="ECO:0000256" key="33">
    <source>
        <dbReference type="ARBA" id="ARBA00047899"/>
    </source>
</evidence>
<feature type="compositionally biased region" description="Basic and acidic residues" evidence="40">
    <location>
        <begin position="532"/>
        <end position="542"/>
    </location>
</feature>
<feature type="domain" description="SH3" evidence="41">
    <location>
        <begin position="371"/>
        <end position="431"/>
    </location>
</feature>
<accession>A0A9N9SX98</accession>
<feature type="domain" description="Protein kinase" evidence="42">
    <location>
        <begin position="109"/>
        <end position="368"/>
    </location>
</feature>
<dbReference type="Pfam" id="PF07714">
    <property type="entry name" value="PK_Tyr_Ser-Thr"/>
    <property type="match status" value="1"/>
</dbReference>
<dbReference type="Gene3D" id="3.30.200.20">
    <property type="entry name" value="Phosphorylase Kinase, domain 1"/>
    <property type="match status" value="1"/>
</dbReference>
<keyword evidence="25" id="KW-0460">Magnesium</keyword>
<evidence type="ECO:0000256" key="20">
    <source>
        <dbReference type="ARBA" id="ARBA00022723"/>
    </source>
</evidence>
<keyword evidence="14" id="KW-0488">Methylation</keyword>
<evidence type="ECO:0000256" key="8">
    <source>
        <dbReference type="ARBA" id="ARBA00004536"/>
    </source>
</evidence>
<dbReference type="PROSITE" id="PS00107">
    <property type="entry name" value="PROTEIN_KINASE_ATP"/>
    <property type="match status" value="1"/>
</dbReference>
<dbReference type="InterPro" id="IPR037085">
    <property type="entry name" value="Cdc42-bd-like_dom_sf"/>
</dbReference>
<keyword evidence="19" id="KW-0808">Transferase</keyword>
<gene>
    <name evidence="44" type="ORF">DIABBA_LOCUS4895</name>
</gene>
<comment type="similarity">
    <text evidence="35">Belongs to the protein kinase superfamily. Tyr protein kinase family.</text>
</comment>
<feature type="region of interest" description="Disordered" evidence="40">
    <location>
        <begin position="789"/>
        <end position="832"/>
    </location>
</feature>
<dbReference type="Gene3D" id="1.10.510.10">
    <property type="entry name" value="Transferase(Phosphotransferase) domain 1"/>
    <property type="match status" value="1"/>
</dbReference>
<dbReference type="Pfam" id="PF00018">
    <property type="entry name" value="SH3_1"/>
    <property type="match status" value="1"/>
</dbReference>